<dbReference type="AlphaFoldDB" id="A0A8C8SND8"/>
<sequence>AGNTVGNAYQPFSSLLQLGGLAVLGIGIWVKVDGGSFMQILGAAAPHLQQLINVGYLCIAIGAFLLLMGFLGCCGAMKESKCLLLLVGTAQRAPLDGPGSPPRPSCPCCPGSPPPRPLLRLQLPAAGPNSPPLPQPLLLLLTEGDTAFGVGEAGNGAPYCSGPSACACFAYPKSRL</sequence>
<evidence type="ECO:0000256" key="4">
    <source>
        <dbReference type="ARBA" id="ARBA00022989"/>
    </source>
</evidence>
<dbReference type="Pfam" id="PF00335">
    <property type="entry name" value="Tetraspanin"/>
    <property type="match status" value="1"/>
</dbReference>
<dbReference type="Proteomes" id="UP000694393">
    <property type="component" value="Unplaced"/>
</dbReference>
<evidence type="ECO:0000313" key="8">
    <source>
        <dbReference type="Proteomes" id="UP000694393"/>
    </source>
</evidence>
<reference evidence="7" key="1">
    <citation type="submission" date="2025-08" db="UniProtKB">
        <authorList>
            <consortium name="Ensembl"/>
        </authorList>
    </citation>
    <scope>IDENTIFICATION</scope>
</reference>
<evidence type="ECO:0000256" key="2">
    <source>
        <dbReference type="ARBA" id="ARBA00006840"/>
    </source>
</evidence>
<evidence type="ECO:0000313" key="7">
    <source>
        <dbReference type="Ensembl" id="ENSPCEP00000023259.1"/>
    </source>
</evidence>
<dbReference type="InterPro" id="IPR018503">
    <property type="entry name" value="Tetraspanin_CS"/>
</dbReference>
<comment type="similarity">
    <text evidence="2">Belongs to the tetraspanin (TM4SF) family.</text>
</comment>
<evidence type="ECO:0008006" key="9">
    <source>
        <dbReference type="Google" id="ProtNLM"/>
    </source>
</evidence>
<feature type="transmembrane region" description="Helical" evidence="6">
    <location>
        <begin position="51"/>
        <end position="72"/>
    </location>
</feature>
<dbReference type="PROSITE" id="PS00421">
    <property type="entry name" value="TM4_1"/>
    <property type="match status" value="1"/>
</dbReference>
<keyword evidence="3 6" id="KW-0812">Transmembrane</keyword>
<keyword evidence="4 6" id="KW-1133">Transmembrane helix</keyword>
<evidence type="ECO:0000256" key="1">
    <source>
        <dbReference type="ARBA" id="ARBA00004141"/>
    </source>
</evidence>
<evidence type="ECO:0000256" key="3">
    <source>
        <dbReference type="ARBA" id="ARBA00022692"/>
    </source>
</evidence>
<dbReference type="PANTHER" id="PTHR19282">
    <property type="entry name" value="TETRASPANIN"/>
    <property type="match status" value="1"/>
</dbReference>
<feature type="transmembrane region" description="Helical" evidence="6">
    <location>
        <begin position="12"/>
        <end position="30"/>
    </location>
</feature>
<dbReference type="Ensembl" id="ENSPCET00000024034.1">
    <property type="protein sequence ID" value="ENSPCEP00000023259.1"/>
    <property type="gene ID" value="ENSPCEG00000017664.1"/>
</dbReference>
<protein>
    <recommendedName>
        <fullName evidence="9">Tetraspanin 1</fullName>
    </recommendedName>
</protein>
<accession>A0A8C8SND8</accession>
<dbReference type="InterPro" id="IPR018499">
    <property type="entry name" value="Tetraspanin/Peripherin"/>
</dbReference>
<evidence type="ECO:0000256" key="5">
    <source>
        <dbReference type="ARBA" id="ARBA00023136"/>
    </source>
</evidence>
<organism evidence="7 8">
    <name type="scientific">Pelusios castaneus</name>
    <name type="common">West African mud turtle</name>
    <dbReference type="NCBI Taxonomy" id="367368"/>
    <lineage>
        <taxon>Eukaryota</taxon>
        <taxon>Metazoa</taxon>
        <taxon>Chordata</taxon>
        <taxon>Craniata</taxon>
        <taxon>Vertebrata</taxon>
        <taxon>Euteleostomi</taxon>
        <taxon>Archelosauria</taxon>
        <taxon>Testudinata</taxon>
        <taxon>Testudines</taxon>
        <taxon>Pleurodira</taxon>
        <taxon>Pelomedusidae</taxon>
        <taxon>Pelusios</taxon>
    </lineage>
</organism>
<dbReference type="PANTHER" id="PTHR19282:SF545">
    <property type="entry name" value="TETRASPANIN"/>
    <property type="match status" value="1"/>
</dbReference>
<proteinExistence type="inferred from homology"/>
<dbReference type="PRINTS" id="PR00259">
    <property type="entry name" value="TMFOUR"/>
</dbReference>
<evidence type="ECO:0000256" key="6">
    <source>
        <dbReference type="SAM" id="Phobius"/>
    </source>
</evidence>
<comment type="subcellular location">
    <subcellularLocation>
        <location evidence="1">Membrane</location>
        <topology evidence="1">Multi-pass membrane protein</topology>
    </subcellularLocation>
</comment>
<dbReference type="GO" id="GO:0005886">
    <property type="term" value="C:plasma membrane"/>
    <property type="evidence" value="ECO:0007669"/>
    <property type="project" value="TreeGrafter"/>
</dbReference>
<name>A0A8C8SND8_9SAUR</name>
<keyword evidence="8" id="KW-1185">Reference proteome</keyword>
<keyword evidence="5 6" id="KW-0472">Membrane</keyword>
<reference evidence="7" key="2">
    <citation type="submission" date="2025-09" db="UniProtKB">
        <authorList>
            <consortium name="Ensembl"/>
        </authorList>
    </citation>
    <scope>IDENTIFICATION</scope>
</reference>